<proteinExistence type="predicted"/>
<dbReference type="SUPFAM" id="SSF53098">
    <property type="entry name" value="Ribonuclease H-like"/>
    <property type="match status" value="1"/>
</dbReference>
<protein>
    <submittedName>
        <fullName evidence="2">Uncharacterized protein</fullName>
    </submittedName>
</protein>
<dbReference type="Proteomes" id="UP001148018">
    <property type="component" value="Unassembled WGS sequence"/>
</dbReference>
<organism evidence="2 3">
    <name type="scientific">Muraenolepis orangiensis</name>
    <name type="common">Patagonian moray cod</name>
    <dbReference type="NCBI Taxonomy" id="630683"/>
    <lineage>
        <taxon>Eukaryota</taxon>
        <taxon>Metazoa</taxon>
        <taxon>Chordata</taxon>
        <taxon>Craniata</taxon>
        <taxon>Vertebrata</taxon>
        <taxon>Euteleostomi</taxon>
        <taxon>Actinopterygii</taxon>
        <taxon>Neopterygii</taxon>
        <taxon>Teleostei</taxon>
        <taxon>Neoteleostei</taxon>
        <taxon>Acanthomorphata</taxon>
        <taxon>Zeiogadaria</taxon>
        <taxon>Gadariae</taxon>
        <taxon>Gadiformes</taxon>
        <taxon>Muraenolepidoidei</taxon>
        <taxon>Muraenolepididae</taxon>
        <taxon>Muraenolepis</taxon>
    </lineage>
</organism>
<sequence>MSGRRGGVQRLLQDELGREIPYVHRFNHQLHLVVVHAVSGERAIEDLFNICNVLYTFTRKPIVAAHYQGNTLKRLLEQRWTGHLATVHIILKSFQDIVELLRHVENSASFPADLRMEAAGLLSRILKPSFKFHNQIICKILSLLEPANRMMQSEEMDLQTAVQLVNTAKECVEALRTEKVFTEMWSEGRQPMNNMADLGPAKEETWSVVAGRNLTNEAILPVFIMEREILTRDESNKKPVREGEIYHCLIQEVHPNHLRSVQRVGALWRIYLRDKEARAKLLMRGISVCGIHIDLKDDNPFSLKSRMANKNAVQINIKELPESADDSIVTEFLSQRGCKMVGNDMKRMIRYNNQLTNCSNGDRMVYIEAMPSKNIPRSVKMGTHWVKVFYYGQINIQQHSKSTQDSERNPKYSPATEESIRVIEETYNKYVEKPPPSEDVTEPIESEERESEMEEVQEMEEETASQTMEGKGDEVPTVATNVTKKKNKPKNRKKETKRAMKGHEESQDKTVKGNTRTTRQRSNSSGMQVLTHIPPEGQEVD</sequence>
<evidence type="ECO:0000313" key="3">
    <source>
        <dbReference type="Proteomes" id="UP001148018"/>
    </source>
</evidence>
<feature type="compositionally biased region" description="Polar residues" evidence="1">
    <location>
        <begin position="512"/>
        <end position="528"/>
    </location>
</feature>
<dbReference type="InterPro" id="IPR012337">
    <property type="entry name" value="RNaseH-like_sf"/>
</dbReference>
<evidence type="ECO:0000256" key="1">
    <source>
        <dbReference type="SAM" id="MobiDB-lite"/>
    </source>
</evidence>
<feature type="compositionally biased region" description="Basic residues" evidence="1">
    <location>
        <begin position="483"/>
        <end position="496"/>
    </location>
</feature>
<dbReference type="AlphaFoldDB" id="A0A9Q0D8Y7"/>
<reference evidence="2" key="1">
    <citation type="submission" date="2022-07" db="EMBL/GenBank/DDBJ databases">
        <title>Chromosome-level genome of Muraenolepis orangiensis.</title>
        <authorList>
            <person name="Kim J."/>
        </authorList>
    </citation>
    <scope>NUCLEOTIDE SEQUENCE</scope>
    <source>
        <strain evidence="2">KU_S4_2022</strain>
        <tissue evidence="2">Muscle</tissue>
    </source>
</reference>
<feature type="compositionally biased region" description="Basic and acidic residues" evidence="1">
    <location>
        <begin position="497"/>
        <end position="511"/>
    </location>
</feature>
<comment type="caution">
    <text evidence="2">The sequence shown here is derived from an EMBL/GenBank/DDBJ whole genome shotgun (WGS) entry which is preliminary data.</text>
</comment>
<feature type="compositionally biased region" description="Basic and acidic residues" evidence="1">
    <location>
        <begin position="418"/>
        <end position="436"/>
    </location>
</feature>
<name>A0A9Q0D8Y7_9TELE</name>
<dbReference type="OrthoDB" id="1739706at2759"/>
<accession>A0A9Q0D8Y7</accession>
<keyword evidence="3" id="KW-1185">Reference proteome</keyword>
<evidence type="ECO:0000313" key="2">
    <source>
        <dbReference type="EMBL" id="KAJ3582242.1"/>
    </source>
</evidence>
<feature type="compositionally biased region" description="Acidic residues" evidence="1">
    <location>
        <begin position="439"/>
        <end position="463"/>
    </location>
</feature>
<dbReference type="EMBL" id="JANIIK010001366">
    <property type="protein sequence ID" value="KAJ3582242.1"/>
    <property type="molecule type" value="Genomic_DNA"/>
</dbReference>
<feature type="region of interest" description="Disordered" evidence="1">
    <location>
        <begin position="398"/>
        <end position="541"/>
    </location>
</feature>
<gene>
    <name evidence="2" type="ORF">NHX12_015711</name>
</gene>